<accession>A0A545T872</accession>
<comment type="similarity">
    <text evidence="2 5">Belongs to the FliE family.</text>
</comment>
<name>A0A545T872_9GAMM</name>
<dbReference type="NCBIfam" id="TIGR00205">
    <property type="entry name" value="fliE"/>
    <property type="match status" value="1"/>
</dbReference>
<dbReference type="GO" id="GO:0003774">
    <property type="term" value="F:cytoskeletal motor activity"/>
    <property type="evidence" value="ECO:0007669"/>
    <property type="project" value="InterPro"/>
</dbReference>
<dbReference type="InterPro" id="IPR001624">
    <property type="entry name" value="FliE"/>
</dbReference>
<reference evidence="6 7" key="1">
    <citation type="submission" date="2019-06" db="EMBL/GenBank/DDBJ databases">
        <title>Whole genome sequence for Cellvibrionaceae sp. R142.</title>
        <authorList>
            <person name="Wang G."/>
        </authorList>
    </citation>
    <scope>NUCLEOTIDE SEQUENCE [LARGE SCALE GENOMIC DNA]</scope>
    <source>
        <strain evidence="6 7">R142</strain>
    </source>
</reference>
<dbReference type="RefSeq" id="WP_142905537.1">
    <property type="nucleotide sequence ID" value="NZ_ML660097.1"/>
</dbReference>
<evidence type="ECO:0000313" key="7">
    <source>
        <dbReference type="Proteomes" id="UP000319732"/>
    </source>
</evidence>
<evidence type="ECO:0000256" key="1">
    <source>
        <dbReference type="ARBA" id="ARBA00004117"/>
    </source>
</evidence>
<dbReference type="PANTHER" id="PTHR34653:SF1">
    <property type="entry name" value="FLAGELLAR HOOK-BASAL BODY COMPLEX PROTEIN FLIE"/>
    <property type="match status" value="1"/>
</dbReference>
<keyword evidence="6" id="KW-0969">Cilium</keyword>
<dbReference type="PRINTS" id="PR01006">
    <property type="entry name" value="FLGHOOKFLIE"/>
</dbReference>
<dbReference type="OrthoDB" id="8909229at2"/>
<dbReference type="Proteomes" id="UP000319732">
    <property type="component" value="Unassembled WGS sequence"/>
</dbReference>
<evidence type="ECO:0000256" key="5">
    <source>
        <dbReference type="HAMAP-Rule" id="MF_00724"/>
    </source>
</evidence>
<evidence type="ECO:0000256" key="3">
    <source>
        <dbReference type="ARBA" id="ARBA00018024"/>
    </source>
</evidence>
<dbReference type="GO" id="GO:0071973">
    <property type="term" value="P:bacterial-type flagellum-dependent cell motility"/>
    <property type="evidence" value="ECO:0007669"/>
    <property type="project" value="InterPro"/>
</dbReference>
<dbReference type="GO" id="GO:0005198">
    <property type="term" value="F:structural molecule activity"/>
    <property type="evidence" value="ECO:0007669"/>
    <property type="project" value="UniProtKB-UniRule"/>
</dbReference>
<proteinExistence type="inferred from homology"/>
<protein>
    <recommendedName>
        <fullName evidence="3 5">Flagellar hook-basal body complex protein FliE</fullName>
    </recommendedName>
</protein>
<dbReference type="PANTHER" id="PTHR34653">
    <property type="match status" value="1"/>
</dbReference>
<evidence type="ECO:0000256" key="2">
    <source>
        <dbReference type="ARBA" id="ARBA00009272"/>
    </source>
</evidence>
<dbReference type="EMBL" id="VHSG01000018">
    <property type="protein sequence ID" value="TQV73409.1"/>
    <property type="molecule type" value="Genomic_DNA"/>
</dbReference>
<gene>
    <name evidence="5 6" type="primary">fliE</name>
    <name evidence="6" type="ORF">FKG94_17040</name>
</gene>
<evidence type="ECO:0000256" key="4">
    <source>
        <dbReference type="ARBA" id="ARBA00023143"/>
    </source>
</evidence>
<dbReference type="Pfam" id="PF02049">
    <property type="entry name" value="FliE"/>
    <property type="match status" value="1"/>
</dbReference>
<dbReference type="AlphaFoldDB" id="A0A545T872"/>
<keyword evidence="4 5" id="KW-0975">Bacterial flagellum</keyword>
<comment type="caution">
    <text evidence="6">The sequence shown here is derived from an EMBL/GenBank/DDBJ whole genome shotgun (WGS) entry which is preliminary data.</text>
</comment>
<keyword evidence="7" id="KW-1185">Reference proteome</keyword>
<sequence>MSIDAIDWIAADTPATRFTGVNIASDAPNFATWLAQEIDTVNQQIAAADVQVQRLVTGEQDNLHQVMSTLEKAKLGMQLVVEVRNKLLESYQEVMRMQV</sequence>
<comment type="subcellular location">
    <subcellularLocation>
        <location evidence="1 5">Bacterial flagellum basal body</location>
    </subcellularLocation>
</comment>
<organism evidence="6 7">
    <name type="scientific">Exilibacterium tricleocarpae</name>
    <dbReference type="NCBI Taxonomy" id="2591008"/>
    <lineage>
        <taxon>Bacteria</taxon>
        <taxon>Pseudomonadati</taxon>
        <taxon>Pseudomonadota</taxon>
        <taxon>Gammaproteobacteria</taxon>
        <taxon>Cellvibrionales</taxon>
        <taxon>Cellvibrionaceae</taxon>
        <taxon>Exilibacterium</taxon>
    </lineage>
</organism>
<keyword evidence="6" id="KW-0282">Flagellum</keyword>
<keyword evidence="6" id="KW-0966">Cell projection</keyword>
<dbReference type="HAMAP" id="MF_00724">
    <property type="entry name" value="FliE"/>
    <property type="match status" value="1"/>
</dbReference>
<evidence type="ECO:0000313" key="6">
    <source>
        <dbReference type="EMBL" id="TQV73409.1"/>
    </source>
</evidence>
<dbReference type="GO" id="GO:0009425">
    <property type="term" value="C:bacterial-type flagellum basal body"/>
    <property type="evidence" value="ECO:0007669"/>
    <property type="project" value="UniProtKB-SubCell"/>
</dbReference>